<evidence type="ECO:0000313" key="17">
    <source>
        <dbReference type="Proteomes" id="UP000537326"/>
    </source>
</evidence>
<dbReference type="InterPro" id="IPR042174">
    <property type="entry name" value="RecF_2"/>
</dbReference>
<dbReference type="InterPro" id="IPR018078">
    <property type="entry name" value="DNA-binding_RecF_CS"/>
</dbReference>
<evidence type="ECO:0000256" key="5">
    <source>
        <dbReference type="ARBA" id="ARBA00022705"/>
    </source>
</evidence>
<dbReference type="PROSITE" id="PS00617">
    <property type="entry name" value="RECF_1"/>
    <property type="match status" value="1"/>
</dbReference>
<dbReference type="SUPFAM" id="SSF52540">
    <property type="entry name" value="P-loop containing nucleoside triphosphate hydrolases"/>
    <property type="match status" value="1"/>
</dbReference>
<dbReference type="GO" id="GO:0009432">
    <property type="term" value="P:SOS response"/>
    <property type="evidence" value="ECO:0007669"/>
    <property type="project" value="UniProtKB-UniRule"/>
</dbReference>
<evidence type="ECO:0000259" key="15">
    <source>
        <dbReference type="Pfam" id="PF02463"/>
    </source>
</evidence>
<keyword evidence="4 13" id="KW-0963">Cytoplasm</keyword>
<dbReference type="Gene3D" id="1.20.1050.90">
    <property type="entry name" value="RecF/RecN/SMC, N-terminal domain"/>
    <property type="match status" value="1"/>
</dbReference>
<dbReference type="Proteomes" id="UP000537326">
    <property type="component" value="Unassembled WGS sequence"/>
</dbReference>
<dbReference type="GO" id="GO:0000731">
    <property type="term" value="P:DNA synthesis involved in DNA repair"/>
    <property type="evidence" value="ECO:0007669"/>
    <property type="project" value="TreeGrafter"/>
</dbReference>
<keyword evidence="7 13" id="KW-0227">DNA damage</keyword>
<dbReference type="EMBL" id="JACBZI010000001">
    <property type="protein sequence ID" value="NYI12048.1"/>
    <property type="molecule type" value="Genomic_DNA"/>
</dbReference>
<dbReference type="GO" id="GO:0006260">
    <property type="term" value="P:DNA replication"/>
    <property type="evidence" value="ECO:0007669"/>
    <property type="project" value="UniProtKB-UniRule"/>
</dbReference>
<evidence type="ECO:0000256" key="13">
    <source>
        <dbReference type="HAMAP-Rule" id="MF_00365"/>
    </source>
</evidence>
<comment type="function">
    <text evidence="12 13 14">The RecF protein is involved in DNA metabolism; it is required for DNA replication and normal SOS inducibility. RecF binds preferentially to single-stranded, linear DNA. It also seems to bind ATP.</text>
</comment>
<feature type="domain" description="RecF/RecN/SMC N-terminal" evidence="15">
    <location>
        <begin position="3"/>
        <end position="374"/>
    </location>
</feature>
<keyword evidence="8 13" id="KW-0067">ATP-binding</keyword>
<evidence type="ECO:0000256" key="11">
    <source>
        <dbReference type="ARBA" id="ARBA00023236"/>
    </source>
</evidence>
<dbReference type="RefSeq" id="WP_179532654.1">
    <property type="nucleotide sequence ID" value="NZ_BAAAPP010000001.1"/>
</dbReference>
<evidence type="ECO:0000256" key="7">
    <source>
        <dbReference type="ARBA" id="ARBA00022763"/>
    </source>
</evidence>
<accession>A0A7Y9YGW6</accession>
<dbReference type="AlphaFoldDB" id="A0A7Y9YGW6"/>
<dbReference type="InterPro" id="IPR027417">
    <property type="entry name" value="P-loop_NTPase"/>
</dbReference>
<comment type="similarity">
    <text evidence="2 13 14">Belongs to the RecF family.</text>
</comment>
<keyword evidence="9 13" id="KW-0238">DNA-binding</keyword>
<dbReference type="InterPro" id="IPR001238">
    <property type="entry name" value="DNA-binding_RecF"/>
</dbReference>
<dbReference type="Gene3D" id="3.40.50.300">
    <property type="entry name" value="P-loop containing nucleotide triphosphate hydrolases"/>
    <property type="match status" value="1"/>
</dbReference>
<evidence type="ECO:0000256" key="3">
    <source>
        <dbReference type="ARBA" id="ARBA00020170"/>
    </source>
</evidence>
<reference evidence="16 17" key="1">
    <citation type="submission" date="2020-07" db="EMBL/GenBank/DDBJ databases">
        <title>Sequencing the genomes of 1000 actinobacteria strains.</title>
        <authorList>
            <person name="Klenk H.-P."/>
        </authorList>
    </citation>
    <scope>NUCLEOTIDE SEQUENCE [LARGE SCALE GENOMIC DNA]</scope>
    <source>
        <strain evidence="16 17">DSM 18248</strain>
    </source>
</reference>
<sequence length="397" mass="43083">MHVSHLTLHDFRSYPVAEVPLEPGVTAFVGRNGQGKTNLVEAVDYLSRLSSHRVASDAPLVRAGAERAVVRAAVVRDGRTAVLEVEINPGKSNRAKVNRSPLPRARELIGLVRTVVFAPDDLTLVKGDPSDRRRFLDDLLVLRAPRLAGVRSDYDRILRQRNSLLKTAGTARRGSSSGEGALATLSVWDSHLARTGGELLAERLRLVEALRPHIATAYAAVARGAGRDAADVEYRPSLELPERAHELDAHELGDRILVEVEARRRDELDRGISLVGPHRDDLLLTLGPGEEGGEEEGVQHVPPRLPVKGYASHGESWSFALALRLASYDLLRSEGDDPILVLDDVFAELDAERRDQLAALVAGAEQVLVTAAVPEDVPQALAGARFLVAGGEVTRDR</sequence>
<dbReference type="InterPro" id="IPR003395">
    <property type="entry name" value="RecF/RecN/SMC_N"/>
</dbReference>
<dbReference type="Pfam" id="PF02463">
    <property type="entry name" value="SMC_N"/>
    <property type="match status" value="1"/>
</dbReference>
<keyword evidence="6 13" id="KW-0547">Nucleotide-binding</keyword>
<gene>
    <name evidence="13" type="primary">recF</name>
    <name evidence="16" type="ORF">BKA05_003563</name>
</gene>
<evidence type="ECO:0000256" key="4">
    <source>
        <dbReference type="ARBA" id="ARBA00022490"/>
    </source>
</evidence>
<evidence type="ECO:0000256" key="2">
    <source>
        <dbReference type="ARBA" id="ARBA00008016"/>
    </source>
</evidence>
<evidence type="ECO:0000256" key="10">
    <source>
        <dbReference type="ARBA" id="ARBA00023204"/>
    </source>
</evidence>
<dbReference type="GO" id="GO:0003697">
    <property type="term" value="F:single-stranded DNA binding"/>
    <property type="evidence" value="ECO:0007669"/>
    <property type="project" value="UniProtKB-UniRule"/>
</dbReference>
<comment type="caution">
    <text evidence="16">The sequence shown here is derived from an EMBL/GenBank/DDBJ whole genome shotgun (WGS) entry which is preliminary data.</text>
</comment>
<dbReference type="GO" id="GO:0006302">
    <property type="term" value="P:double-strand break repair"/>
    <property type="evidence" value="ECO:0007669"/>
    <property type="project" value="TreeGrafter"/>
</dbReference>
<feature type="binding site" evidence="13">
    <location>
        <begin position="30"/>
        <end position="37"/>
    </location>
    <ligand>
        <name>ATP</name>
        <dbReference type="ChEBI" id="CHEBI:30616"/>
    </ligand>
</feature>
<proteinExistence type="inferred from homology"/>
<dbReference type="GO" id="GO:0005737">
    <property type="term" value="C:cytoplasm"/>
    <property type="evidence" value="ECO:0007669"/>
    <property type="project" value="UniProtKB-SubCell"/>
</dbReference>
<name>A0A7Y9YGW6_9ACTN</name>
<keyword evidence="11 13" id="KW-0742">SOS response</keyword>
<evidence type="ECO:0000256" key="1">
    <source>
        <dbReference type="ARBA" id="ARBA00004496"/>
    </source>
</evidence>
<dbReference type="PANTHER" id="PTHR32182">
    <property type="entry name" value="DNA REPLICATION AND REPAIR PROTEIN RECF"/>
    <property type="match status" value="1"/>
</dbReference>
<evidence type="ECO:0000313" key="16">
    <source>
        <dbReference type="EMBL" id="NYI12048.1"/>
    </source>
</evidence>
<keyword evidence="17" id="KW-1185">Reference proteome</keyword>
<dbReference type="GO" id="GO:0005524">
    <property type="term" value="F:ATP binding"/>
    <property type="evidence" value="ECO:0007669"/>
    <property type="project" value="UniProtKB-UniRule"/>
</dbReference>
<keyword evidence="10 13" id="KW-0234">DNA repair</keyword>
<dbReference type="NCBIfam" id="TIGR00611">
    <property type="entry name" value="recf"/>
    <property type="match status" value="1"/>
</dbReference>
<comment type="subcellular location">
    <subcellularLocation>
        <location evidence="1 13 14">Cytoplasm</location>
    </subcellularLocation>
</comment>
<organism evidence="16 17">
    <name type="scientific">Nocardioides marinus</name>
    <dbReference type="NCBI Taxonomy" id="374514"/>
    <lineage>
        <taxon>Bacteria</taxon>
        <taxon>Bacillati</taxon>
        <taxon>Actinomycetota</taxon>
        <taxon>Actinomycetes</taxon>
        <taxon>Propionibacteriales</taxon>
        <taxon>Nocardioidaceae</taxon>
        <taxon>Nocardioides</taxon>
    </lineage>
</organism>
<evidence type="ECO:0000256" key="12">
    <source>
        <dbReference type="ARBA" id="ARBA00025401"/>
    </source>
</evidence>
<evidence type="ECO:0000256" key="14">
    <source>
        <dbReference type="RuleBase" id="RU000578"/>
    </source>
</evidence>
<dbReference type="HAMAP" id="MF_00365">
    <property type="entry name" value="RecF"/>
    <property type="match status" value="1"/>
</dbReference>
<keyword evidence="5 13" id="KW-0235">DNA replication</keyword>
<evidence type="ECO:0000256" key="9">
    <source>
        <dbReference type="ARBA" id="ARBA00023125"/>
    </source>
</evidence>
<dbReference type="PROSITE" id="PS00618">
    <property type="entry name" value="RECF_2"/>
    <property type="match status" value="1"/>
</dbReference>
<evidence type="ECO:0000256" key="8">
    <source>
        <dbReference type="ARBA" id="ARBA00022840"/>
    </source>
</evidence>
<dbReference type="PANTHER" id="PTHR32182:SF0">
    <property type="entry name" value="DNA REPLICATION AND REPAIR PROTEIN RECF"/>
    <property type="match status" value="1"/>
</dbReference>
<evidence type="ECO:0000256" key="6">
    <source>
        <dbReference type="ARBA" id="ARBA00022741"/>
    </source>
</evidence>
<protein>
    <recommendedName>
        <fullName evidence="3 13">DNA replication and repair protein RecF</fullName>
    </recommendedName>
</protein>